<dbReference type="EMBL" id="LN853921">
    <property type="protein sequence ID" value="CRY97063.1"/>
    <property type="molecule type" value="Genomic_DNA"/>
</dbReference>
<accession>A0A0H5Q5A8</accession>
<feature type="transmembrane region" description="Helical" evidence="1">
    <location>
        <begin position="78"/>
        <end position="96"/>
    </location>
</feature>
<sequence>MRDNEKRDYFGEQSGVNSLTWIETKRAYQEGKLGFYVDRRLAIKAASSGLDTGFLGPLYGMALPIVVIAGIVMAFVFAWWWFFVGVGLAIACFRLSRHAAVKAVMRSALQNEDLFQVFRDNKVIWFEKL</sequence>
<reference evidence="2" key="1">
    <citation type="submission" date="2015-06" db="EMBL/GenBank/DDBJ databases">
        <authorList>
            <person name="Joergensen T."/>
        </authorList>
    </citation>
    <scope>NUCLEOTIDE SEQUENCE</scope>
    <source>
        <plasmid evidence="2">pRGFK1360</plasmid>
    </source>
</reference>
<protein>
    <submittedName>
        <fullName evidence="2">Uncharacterized protein</fullName>
    </submittedName>
</protein>
<name>A0A0H5Q5A8_9ZZZZ</name>
<keyword evidence="1" id="KW-1133">Transmembrane helix</keyword>
<geneLocation type="plasmid" evidence="2">
    <name>pRGFK1360</name>
</geneLocation>
<evidence type="ECO:0000256" key="1">
    <source>
        <dbReference type="SAM" id="Phobius"/>
    </source>
</evidence>
<proteinExistence type="predicted"/>
<organism evidence="2">
    <name type="scientific">uncultured prokaryote</name>
    <dbReference type="NCBI Taxonomy" id="198431"/>
    <lineage>
        <taxon>unclassified sequences</taxon>
        <taxon>environmental samples</taxon>
    </lineage>
</organism>
<keyword evidence="1" id="KW-0812">Transmembrane</keyword>
<dbReference type="AlphaFoldDB" id="A0A0H5Q5A8"/>
<keyword evidence="1" id="KW-0472">Membrane</keyword>
<keyword evidence="2" id="KW-0614">Plasmid</keyword>
<reference evidence="2" key="2">
    <citation type="submission" date="2015-07" db="EMBL/GenBank/DDBJ databases">
        <title>Plasmids, circular viruses and viroids from rat gut.</title>
        <authorList>
            <person name="Jorgensen T.J."/>
            <person name="Hansen M.A."/>
            <person name="Xu Z."/>
            <person name="Tabak M.A."/>
            <person name="Sorensen S.J."/>
            <person name="Hansen L.H."/>
        </authorList>
    </citation>
    <scope>NUCLEOTIDE SEQUENCE</scope>
    <source>
        <plasmid evidence="2">pRGFK1360</plasmid>
    </source>
</reference>
<feature type="transmembrane region" description="Helical" evidence="1">
    <location>
        <begin position="54"/>
        <end position="72"/>
    </location>
</feature>
<evidence type="ECO:0000313" key="2">
    <source>
        <dbReference type="EMBL" id="CRY97063.1"/>
    </source>
</evidence>